<evidence type="ECO:0000256" key="6">
    <source>
        <dbReference type="RuleBase" id="RU910716"/>
    </source>
</evidence>
<evidence type="ECO:0000313" key="9">
    <source>
        <dbReference type="Proteomes" id="UP000281553"/>
    </source>
</evidence>
<evidence type="ECO:0000313" key="8">
    <source>
        <dbReference type="EMBL" id="VDN15532.1"/>
    </source>
</evidence>
<keyword evidence="3 6" id="KW-0812">Transmembrane</keyword>
<comment type="similarity">
    <text evidence="2 6">Belongs to the XK family.</text>
</comment>
<evidence type="ECO:0000256" key="2">
    <source>
        <dbReference type="ARBA" id="ARBA00008789"/>
    </source>
</evidence>
<dbReference type="GO" id="GO:0005886">
    <property type="term" value="C:plasma membrane"/>
    <property type="evidence" value="ECO:0007669"/>
    <property type="project" value="UniProtKB-ARBA"/>
</dbReference>
<dbReference type="AlphaFoldDB" id="A0A3P7P5T4"/>
<proteinExistence type="inferred from homology"/>
<protein>
    <recommendedName>
        <fullName evidence="6">XK-related protein</fullName>
    </recommendedName>
</protein>
<feature type="transmembrane region" description="Helical" evidence="6">
    <location>
        <begin position="81"/>
        <end position="101"/>
    </location>
</feature>
<keyword evidence="5 6" id="KW-0472">Membrane</keyword>
<keyword evidence="9" id="KW-1185">Reference proteome</keyword>
<sequence length="166" mass="19454">MDNFQESIPLNEMKTFRPTPSTSTAENHEMNNCLEIIPMNEMTLNFRRMLTTNAVDDEADENCATLKKYLRKYMPFERQAFLMNLCRLAMHIIDLIFDILVTKDFYERGEVVLTILSSVFIGLPYLCNIILSLLEFMIISWETPRTKKPWCALISLHIPPIVPFLW</sequence>
<reference evidence="8 9" key="1">
    <citation type="submission" date="2018-11" db="EMBL/GenBank/DDBJ databases">
        <authorList>
            <consortium name="Pathogen Informatics"/>
        </authorList>
    </citation>
    <scope>NUCLEOTIDE SEQUENCE [LARGE SCALE GENOMIC DNA]</scope>
</reference>
<comment type="caution">
    <text evidence="6">Lacks conserved residue(s) required for the propagation of feature annotation.</text>
</comment>
<dbReference type="Pfam" id="PF09815">
    <property type="entry name" value="XK-related"/>
    <property type="match status" value="1"/>
</dbReference>
<evidence type="ECO:0000256" key="3">
    <source>
        <dbReference type="ARBA" id="ARBA00022692"/>
    </source>
</evidence>
<name>A0A3P7P5T4_DIBLA</name>
<keyword evidence="4 6" id="KW-1133">Transmembrane helix</keyword>
<evidence type="ECO:0000256" key="4">
    <source>
        <dbReference type="ARBA" id="ARBA00022989"/>
    </source>
</evidence>
<organism evidence="8 9">
    <name type="scientific">Dibothriocephalus latus</name>
    <name type="common">Fish tapeworm</name>
    <name type="synonym">Diphyllobothrium latum</name>
    <dbReference type="NCBI Taxonomy" id="60516"/>
    <lineage>
        <taxon>Eukaryota</taxon>
        <taxon>Metazoa</taxon>
        <taxon>Spiralia</taxon>
        <taxon>Lophotrochozoa</taxon>
        <taxon>Platyhelminthes</taxon>
        <taxon>Cestoda</taxon>
        <taxon>Eucestoda</taxon>
        <taxon>Diphyllobothriidea</taxon>
        <taxon>Diphyllobothriidae</taxon>
        <taxon>Dibothriocephalus</taxon>
    </lineage>
</organism>
<comment type="subcellular location">
    <subcellularLocation>
        <location evidence="1 6">Membrane</location>
        <topology evidence="1 6">Multi-pass membrane protein</topology>
    </subcellularLocation>
</comment>
<accession>A0A3P7P5T4</accession>
<gene>
    <name evidence="8" type="ORF">DILT_LOCUS11363</name>
</gene>
<evidence type="ECO:0000256" key="5">
    <source>
        <dbReference type="ARBA" id="ARBA00023136"/>
    </source>
</evidence>
<dbReference type="Proteomes" id="UP000281553">
    <property type="component" value="Unassembled WGS sequence"/>
</dbReference>
<dbReference type="InterPro" id="IPR018629">
    <property type="entry name" value="XK-rel"/>
</dbReference>
<dbReference type="OrthoDB" id="8190653at2759"/>
<evidence type="ECO:0000256" key="7">
    <source>
        <dbReference type="SAM" id="MobiDB-lite"/>
    </source>
</evidence>
<feature type="transmembrane region" description="Helical" evidence="6">
    <location>
        <begin position="113"/>
        <end position="138"/>
    </location>
</feature>
<dbReference type="EMBL" id="UYRU01062831">
    <property type="protein sequence ID" value="VDN15532.1"/>
    <property type="molecule type" value="Genomic_DNA"/>
</dbReference>
<evidence type="ECO:0000256" key="1">
    <source>
        <dbReference type="ARBA" id="ARBA00004141"/>
    </source>
</evidence>
<feature type="region of interest" description="Disordered" evidence="7">
    <location>
        <begin position="1"/>
        <end position="26"/>
    </location>
</feature>